<dbReference type="RefSeq" id="WP_123128157.1">
    <property type="nucleotide sequence ID" value="NZ_RJJD01000013.1"/>
</dbReference>
<organism evidence="2 3">
    <name type="scientific">Rufibacter latericius</name>
    <dbReference type="NCBI Taxonomy" id="2487040"/>
    <lineage>
        <taxon>Bacteria</taxon>
        <taxon>Pseudomonadati</taxon>
        <taxon>Bacteroidota</taxon>
        <taxon>Cytophagia</taxon>
        <taxon>Cytophagales</taxon>
        <taxon>Hymenobacteraceae</taxon>
        <taxon>Rufibacter</taxon>
    </lineage>
</organism>
<sequence length="96" mass="10866">MIHLLLHVLVPGGVAFLFYRKNQWKVWAVLAAGILLDVDHLWAVPIYDPDRCSIGFHTLHTYPAIALYGVLLLFPKVRILALGFLIHMALDYIACL</sequence>
<dbReference type="Proteomes" id="UP000272117">
    <property type="component" value="Unassembled WGS sequence"/>
</dbReference>
<comment type="caution">
    <text evidence="2">The sequence shown here is derived from an EMBL/GenBank/DDBJ whole genome shotgun (WGS) entry which is preliminary data.</text>
</comment>
<feature type="transmembrane region" description="Helical" evidence="1">
    <location>
        <begin position="26"/>
        <end position="45"/>
    </location>
</feature>
<proteinExistence type="predicted"/>
<dbReference type="InterPro" id="IPR046125">
    <property type="entry name" value="DUF6122"/>
</dbReference>
<name>A0A3M9MET2_9BACT</name>
<protein>
    <recommendedName>
        <fullName evidence="4">Metal-dependent hydrolase</fullName>
    </recommendedName>
</protein>
<keyword evidence="1" id="KW-0812">Transmembrane</keyword>
<dbReference type="EMBL" id="RJJD01000013">
    <property type="protein sequence ID" value="RNI24069.1"/>
    <property type="molecule type" value="Genomic_DNA"/>
</dbReference>
<keyword evidence="3" id="KW-1185">Reference proteome</keyword>
<evidence type="ECO:0000313" key="3">
    <source>
        <dbReference type="Proteomes" id="UP000272117"/>
    </source>
</evidence>
<keyword evidence="1" id="KW-0472">Membrane</keyword>
<evidence type="ECO:0008006" key="4">
    <source>
        <dbReference type="Google" id="ProtNLM"/>
    </source>
</evidence>
<dbReference type="AlphaFoldDB" id="A0A3M9MET2"/>
<dbReference type="Pfam" id="PF19617">
    <property type="entry name" value="DUF6122"/>
    <property type="match status" value="1"/>
</dbReference>
<accession>A0A3M9MET2</accession>
<feature type="transmembrane region" description="Helical" evidence="1">
    <location>
        <begin position="65"/>
        <end position="90"/>
    </location>
</feature>
<dbReference type="OrthoDB" id="289051at2"/>
<gene>
    <name evidence="2" type="ORF">EFB08_16975</name>
</gene>
<reference evidence="2 3" key="1">
    <citation type="submission" date="2018-11" db="EMBL/GenBank/DDBJ databases">
        <title>Rufibacter latericius sp. nov., isolated from water in Baiyang Lake.</title>
        <authorList>
            <person name="Yang Y."/>
        </authorList>
    </citation>
    <scope>NUCLEOTIDE SEQUENCE [LARGE SCALE GENOMIC DNA]</scope>
    <source>
        <strain evidence="2 3">R-22-1c-1</strain>
    </source>
</reference>
<evidence type="ECO:0000313" key="2">
    <source>
        <dbReference type="EMBL" id="RNI24069.1"/>
    </source>
</evidence>
<keyword evidence="1" id="KW-1133">Transmembrane helix</keyword>
<evidence type="ECO:0000256" key="1">
    <source>
        <dbReference type="SAM" id="Phobius"/>
    </source>
</evidence>